<gene>
    <name evidence="1" type="ORF">DPMN_182405</name>
</gene>
<reference evidence="1" key="2">
    <citation type="submission" date="2020-11" db="EMBL/GenBank/DDBJ databases">
        <authorList>
            <person name="McCartney M.A."/>
            <person name="Auch B."/>
            <person name="Kono T."/>
            <person name="Mallez S."/>
            <person name="Becker A."/>
            <person name="Gohl D.M."/>
            <person name="Silverstein K.A.T."/>
            <person name="Koren S."/>
            <person name="Bechman K.B."/>
            <person name="Herman A."/>
            <person name="Abrahante J.E."/>
            <person name="Garbe J."/>
        </authorList>
    </citation>
    <scope>NUCLEOTIDE SEQUENCE</scope>
    <source>
        <strain evidence="1">Duluth1</strain>
        <tissue evidence="1">Whole animal</tissue>
    </source>
</reference>
<dbReference type="EMBL" id="JAIWYP010000010">
    <property type="protein sequence ID" value="KAH3747969.1"/>
    <property type="molecule type" value="Genomic_DNA"/>
</dbReference>
<keyword evidence="2" id="KW-1185">Reference proteome</keyword>
<comment type="caution">
    <text evidence="1">The sequence shown here is derived from an EMBL/GenBank/DDBJ whole genome shotgun (WGS) entry which is preliminary data.</text>
</comment>
<sequence>MQYEVKCIDATHLLTRTRRKSCKGGLDLVNNEAWKRVAKGGNTLLTPIMIEEVTDPMSASMAATHFSEAVEIEMRKCDFNQSADLCRDIRLWWESEDSSGQTTAERFFNRDLLRSRLLSHVNFGKFPPPTMHVAGWPWQLWEALISHIDAKTQLYFLCHGCSYNVRAFSSLIGETFFSELSLHDKTGCGTVSAEEFGRFIGTATEQLQVRLDPNR</sequence>
<evidence type="ECO:0000313" key="2">
    <source>
        <dbReference type="Proteomes" id="UP000828390"/>
    </source>
</evidence>
<protein>
    <submittedName>
        <fullName evidence="1">Uncharacterized protein</fullName>
    </submittedName>
</protein>
<proteinExistence type="predicted"/>
<dbReference type="Proteomes" id="UP000828390">
    <property type="component" value="Unassembled WGS sequence"/>
</dbReference>
<organism evidence="1 2">
    <name type="scientific">Dreissena polymorpha</name>
    <name type="common">Zebra mussel</name>
    <name type="synonym">Mytilus polymorpha</name>
    <dbReference type="NCBI Taxonomy" id="45954"/>
    <lineage>
        <taxon>Eukaryota</taxon>
        <taxon>Metazoa</taxon>
        <taxon>Spiralia</taxon>
        <taxon>Lophotrochozoa</taxon>
        <taxon>Mollusca</taxon>
        <taxon>Bivalvia</taxon>
        <taxon>Autobranchia</taxon>
        <taxon>Heteroconchia</taxon>
        <taxon>Euheterodonta</taxon>
        <taxon>Imparidentia</taxon>
        <taxon>Neoheterodontei</taxon>
        <taxon>Myida</taxon>
        <taxon>Dreissenoidea</taxon>
        <taxon>Dreissenidae</taxon>
        <taxon>Dreissena</taxon>
    </lineage>
</organism>
<name>A0A9D4I4M2_DREPO</name>
<evidence type="ECO:0000313" key="1">
    <source>
        <dbReference type="EMBL" id="KAH3747969.1"/>
    </source>
</evidence>
<reference evidence="1" key="1">
    <citation type="journal article" date="2019" name="bioRxiv">
        <title>The Genome of the Zebra Mussel, Dreissena polymorpha: A Resource for Invasive Species Research.</title>
        <authorList>
            <person name="McCartney M.A."/>
            <person name="Auch B."/>
            <person name="Kono T."/>
            <person name="Mallez S."/>
            <person name="Zhang Y."/>
            <person name="Obille A."/>
            <person name="Becker A."/>
            <person name="Abrahante J.E."/>
            <person name="Garbe J."/>
            <person name="Badalamenti J.P."/>
            <person name="Herman A."/>
            <person name="Mangelson H."/>
            <person name="Liachko I."/>
            <person name="Sullivan S."/>
            <person name="Sone E.D."/>
            <person name="Koren S."/>
            <person name="Silverstein K.A.T."/>
            <person name="Beckman K.B."/>
            <person name="Gohl D.M."/>
        </authorList>
    </citation>
    <scope>NUCLEOTIDE SEQUENCE</scope>
    <source>
        <strain evidence="1">Duluth1</strain>
        <tissue evidence="1">Whole animal</tissue>
    </source>
</reference>
<dbReference type="AlphaFoldDB" id="A0A9D4I4M2"/>
<accession>A0A9D4I4M2</accession>